<feature type="transmembrane region" description="Helical" evidence="1">
    <location>
        <begin position="91"/>
        <end position="112"/>
    </location>
</feature>
<sequence>MHSITKGLLAGAAGTLALDTASYGDMLLRGRAASEVPAQVVGRVADRAGVPLGDGEEKDNRAEAAGALFGYLTGIGAGAAYGLLRHRRAPLPNWVAGPLLGAAVMVGANGPATVLRLTDPTSWDLTSWVSDVVPHLAYGLTAAAAYRALG</sequence>
<feature type="transmembrane region" description="Helical" evidence="1">
    <location>
        <begin position="64"/>
        <end position="84"/>
    </location>
</feature>
<evidence type="ECO:0008006" key="4">
    <source>
        <dbReference type="Google" id="ProtNLM"/>
    </source>
</evidence>
<dbReference type="RefSeq" id="WP_086722955.1">
    <property type="nucleotide sequence ID" value="NZ_MUBM01000017.1"/>
</dbReference>
<keyword evidence="1" id="KW-0472">Membrane</keyword>
<evidence type="ECO:0000256" key="1">
    <source>
        <dbReference type="SAM" id="Phobius"/>
    </source>
</evidence>
<dbReference type="Proteomes" id="UP001458415">
    <property type="component" value="Unassembled WGS sequence"/>
</dbReference>
<gene>
    <name evidence="2" type="ORF">ABT317_46880</name>
</gene>
<keyword evidence="3" id="KW-1185">Reference proteome</keyword>
<keyword evidence="1" id="KW-0812">Transmembrane</keyword>
<dbReference type="EMBL" id="JBEPCU010001741">
    <property type="protein sequence ID" value="MER6984282.1"/>
    <property type="molecule type" value="Genomic_DNA"/>
</dbReference>
<reference evidence="2 3" key="1">
    <citation type="submission" date="2024-06" db="EMBL/GenBank/DDBJ databases">
        <title>The Natural Products Discovery Center: Release of the First 8490 Sequenced Strains for Exploring Actinobacteria Biosynthetic Diversity.</title>
        <authorList>
            <person name="Kalkreuter E."/>
            <person name="Kautsar S.A."/>
            <person name="Yang D."/>
            <person name="Bader C.D."/>
            <person name="Teijaro C.N."/>
            <person name="Fluegel L."/>
            <person name="Davis C.M."/>
            <person name="Simpson J.R."/>
            <person name="Lauterbach L."/>
            <person name="Steele A.D."/>
            <person name="Gui C."/>
            <person name="Meng S."/>
            <person name="Li G."/>
            <person name="Viehrig K."/>
            <person name="Ye F."/>
            <person name="Su P."/>
            <person name="Kiefer A.F."/>
            <person name="Nichols A."/>
            <person name="Cepeda A.J."/>
            <person name="Yan W."/>
            <person name="Fan B."/>
            <person name="Jiang Y."/>
            <person name="Adhikari A."/>
            <person name="Zheng C.-J."/>
            <person name="Schuster L."/>
            <person name="Cowan T.M."/>
            <person name="Smanski M.J."/>
            <person name="Chevrette M.G."/>
            <person name="De Carvalho L.P.S."/>
            <person name="Shen B."/>
        </authorList>
    </citation>
    <scope>NUCLEOTIDE SEQUENCE [LARGE SCALE GENOMIC DNA]</scope>
    <source>
        <strain evidence="2 3">NPDC000634</strain>
    </source>
</reference>
<protein>
    <recommendedName>
        <fullName evidence="4">DUF1440 domain-containing protein</fullName>
    </recommendedName>
</protein>
<proteinExistence type="predicted"/>
<comment type="caution">
    <text evidence="2">The sequence shown here is derived from an EMBL/GenBank/DDBJ whole genome shotgun (WGS) entry which is preliminary data.</text>
</comment>
<organism evidence="2 3">
    <name type="scientific">Streptomyces carpinensis</name>
    <dbReference type="NCBI Taxonomy" id="66369"/>
    <lineage>
        <taxon>Bacteria</taxon>
        <taxon>Bacillati</taxon>
        <taxon>Actinomycetota</taxon>
        <taxon>Actinomycetes</taxon>
        <taxon>Kitasatosporales</taxon>
        <taxon>Streptomycetaceae</taxon>
        <taxon>Streptomyces</taxon>
    </lineage>
</organism>
<keyword evidence="1" id="KW-1133">Transmembrane helix</keyword>
<evidence type="ECO:0000313" key="3">
    <source>
        <dbReference type="Proteomes" id="UP001458415"/>
    </source>
</evidence>
<evidence type="ECO:0000313" key="2">
    <source>
        <dbReference type="EMBL" id="MER6984282.1"/>
    </source>
</evidence>
<accession>A0ABV1WJB8</accession>
<name>A0ABV1WJB8_9ACTN</name>